<dbReference type="Pfam" id="PF19910">
    <property type="entry name" value="DUF6383"/>
    <property type="match status" value="1"/>
</dbReference>
<reference evidence="3 4" key="1">
    <citation type="submission" date="2015-09" db="EMBL/GenBank/DDBJ databases">
        <authorList>
            <consortium name="Pathogen Informatics"/>
        </authorList>
    </citation>
    <scope>NUCLEOTIDE SEQUENCE [LARGE SCALE GENOMIC DNA]</scope>
    <source>
        <strain evidence="3 4">2789STDY5608822</strain>
    </source>
</reference>
<comment type="caution">
    <text evidence="3">The sequence shown here is derived from an EMBL/GenBank/DDBJ whole genome shotgun (WGS) entry which is preliminary data.</text>
</comment>
<keyword evidence="1" id="KW-0732">Signal</keyword>
<dbReference type="Proteomes" id="UP000095455">
    <property type="component" value="Unassembled WGS sequence"/>
</dbReference>
<dbReference type="AlphaFoldDB" id="A0A8D9L6L9"/>
<sequence>MNKKFSTLLAAALFGTFSAFAVAPTNGKLHQIKIGTEGTQVLSVVKNKAKTADSLVVVDAPGNSDIMKDVYKKSLWKFASSKVDNSETDVWTMTNYATGSVLSLDLSKEGASFVSNGQSKWLVSAEGKITAIKNGDTYSIQLQYLDEDGEVVDVAVEGGKTRVIVKKNKSAEAFNIAKPASVDAMTADQINGLYGTSSVLDFDKNLDGNPIDGVAFRAVATDAESYVNVRLNSGKYLVVDSAQWTNTVNNNVYFKLATDALPTEAAKESSVNSAVGAELLKNGRAADFYAFQFKLDIAAGYVVTITPKGVPTYAPTTPEENKAHAGMSYDVATTTRALVYGKFANSLEVLTATKATGDKLTEAKATFGVVDTPDALDADYTYYVQFYNKYKKNADETKWLSDSRYKKYEYLDCEGAKKVDAKAFLEAPAYMWYLTSEGSLKNMMAEETDTESSIEGAIILINEKEGVYAFGTDTVKLTKGPKVEDAQKMGYKVVTKADEVNGALSFRLVSLLADDLYMIAKNNGTMYVANSELADAQKLKVVATEVAAEEGEEAVYATVGNKVVKPVYYITDRLGKKVLVSADSNYKLEDIDGENGSIDNENVLKVSFLSMGKDNQYKIVYGDDEESAITANAASGILEEGVKCDDKNVIFEFATQEAPAYGAPAIGHVQITTLEDDNKMIANQEDGFAALKAEGQSILKSDVYTQDTLTMWLDTACVTFNETMPLYYISTKTFNAEAETRNFLINPANISAEIEKNNEDPDATEIENIYDYAHVAGDDTYRAAFAAASVCGLDSIAIDGDTIGLMQLNPAAVAFEVAAEISDEAYRIVSKLHAENEEYDAEVEGSLPYVESETTLYLAQLNNVLFWTEDQAKAEIFVINRASTPTSNEGIEAESAVKVIAGNGTVTVQGAAGQTVTIATVLGKAVANEVVASDNATIAAPAGVVFVTVNGETTKVVVK</sequence>
<accession>A0A8D9L6L9</accession>
<protein>
    <recommendedName>
        <fullName evidence="2">DUF6383 domain-containing protein</fullName>
    </recommendedName>
</protein>
<evidence type="ECO:0000256" key="1">
    <source>
        <dbReference type="SAM" id="SignalP"/>
    </source>
</evidence>
<dbReference type="RefSeq" id="WP_011966903.1">
    <property type="nucleotide sequence ID" value="NZ_CAXSSW010000003.1"/>
</dbReference>
<gene>
    <name evidence="3" type="ORF">ERS852380_01397</name>
</gene>
<feature type="chain" id="PRO_5033999694" description="DUF6383 domain-containing protein" evidence="1">
    <location>
        <begin position="22"/>
        <end position="959"/>
    </location>
</feature>
<proteinExistence type="predicted"/>
<organism evidence="3 4">
    <name type="scientific">Parabacteroides distasonis</name>
    <dbReference type="NCBI Taxonomy" id="823"/>
    <lineage>
        <taxon>Bacteria</taxon>
        <taxon>Pseudomonadati</taxon>
        <taxon>Bacteroidota</taxon>
        <taxon>Bacteroidia</taxon>
        <taxon>Bacteroidales</taxon>
        <taxon>Tannerellaceae</taxon>
        <taxon>Parabacteroides</taxon>
    </lineage>
</organism>
<dbReference type="InterPro" id="IPR045963">
    <property type="entry name" value="DUF6383"/>
</dbReference>
<name>A0A8D9L6L9_PARDI</name>
<evidence type="ECO:0000259" key="2">
    <source>
        <dbReference type="Pfam" id="PF19910"/>
    </source>
</evidence>
<feature type="domain" description="DUF6383" evidence="2">
    <location>
        <begin position="885"/>
        <end position="958"/>
    </location>
</feature>
<dbReference type="EMBL" id="CYYK01000004">
    <property type="protein sequence ID" value="CUO00289.1"/>
    <property type="molecule type" value="Genomic_DNA"/>
</dbReference>
<feature type="signal peptide" evidence="1">
    <location>
        <begin position="1"/>
        <end position="21"/>
    </location>
</feature>
<evidence type="ECO:0000313" key="4">
    <source>
        <dbReference type="Proteomes" id="UP000095455"/>
    </source>
</evidence>
<evidence type="ECO:0000313" key="3">
    <source>
        <dbReference type="EMBL" id="CUO00289.1"/>
    </source>
</evidence>